<evidence type="ECO:0000313" key="1">
    <source>
        <dbReference type="EMBL" id="SVC65268.1"/>
    </source>
</evidence>
<gene>
    <name evidence="1" type="ORF">METZ01_LOCUS318122</name>
</gene>
<reference evidence="1" key="1">
    <citation type="submission" date="2018-05" db="EMBL/GenBank/DDBJ databases">
        <authorList>
            <person name="Lanie J.A."/>
            <person name="Ng W.-L."/>
            <person name="Kazmierczak K.M."/>
            <person name="Andrzejewski T.M."/>
            <person name="Davidsen T.M."/>
            <person name="Wayne K.J."/>
            <person name="Tettelin H."/>
            <person name="Glass J.I."/>
            <person name="Rusch D."/>
            <person name="Podicherti R."/>
            <person name="Tsui H.-C.T."/>
            <person name="Winkler M.E."/>
        </authorList>
    </citation>
    <scope>NUCLEOTIDE SEQUENCE</scope>
</reference>
<dbReference type="AlphaFoldDB" id="A0A382NXP4"/>
<organism evidence="1">
    <name type="scientific">marine metagenome</name>
    <dbReference type="NCBI Taxonomy" id="408172"/>
    <lineage>
        <taxon>unclassified sequences</taxon>
        <taxon>metagenomes</taxon>
        <taxon>ecological metagenomes</taxon>
    </lineage>
</organism>
<evidence type="ECO:0008006" key="2">
    <source>
        <dbReference type="Google" id="ProtNLM"/>
    </source>
</evidence>
<protein>
    <recommendedName>
        <fullName evidence="2">Helix-turn-helix domain-containing protein</fullName>
    </recommendedName>
</protein>
<dbReference type="EMBL" id="UINC01103124">
    <property type="protein sequence ID" value="SVC65268.1"/>
    <property type="molecule type" value="Genomic_DNA"/>
</dbReference>
<proteinExistence type="predicted"/>
<name>A0A382NXP4_9ZZZZ</name>
<accession>A0A382NXP4</accession>
<sequence>MNRSNQTDKEPTVGFSFCRIEPEFLRVKDVELMFGIKRGKLYGLIREGKVKSKTLRSRGTIRGVRLIDAQSVRDFINSSED</sequence>